<evidence type="ECO:0000313" key="3">
    <source>
        <dbReference type="Proteomes" id="UP000059847"/>
    </source>
</evidence>
<gene>
    <name evidence="2" type="ORF">AOC03_02055</name>
</gene>
<dbReference type="KEGG" id="pur:AOC03_02055"/>
<reference evidence="2 3" key="1">
    <citation type="submission" date="2015-09" db="EMBL/GenBank/DDBJ databases">
        <title>Complete genome of Psychrobacter urativorans R10.10B.</title>
        <authorList>
            <person name="See-Too W.S."/>
            <person name="Chan K.G."/>
        </authorList>
    </citation>
    <scope>NUCLEOTIDE SEQUENCE [LARGE SCALE GENOMIC DNA]</scope>
    <source>
        <strain evidence="2 3">R10.10B</strain>
    </source>
</reference>
<dbReference type="STRING" id="45610.AOC03_02055"/>
<dbReference type="EMBL" id="CP012678">
    <property type="protein sequence ID" value="ALF58982.1"/>
    <property type="molecule type" value="Genomic_DNA"/>
</dbReference>
<dbReference type="Gene3D" id="3.10.450.50">
    <property type="match status" value="1"/>
</dbReference>
<sequence length="164" mass="17551">MKRMWEKGLLALLIKTVSISGLAAVVSTAAVSAQAADMTEGLVQNYAAAMKSAANNKDINQVAKLVSDDALISMSRKGKSTSLDKNAYLKLLQNSWNQTSNYRYDISIDNIVTTGTQAKANVSTTESWVKDGKTISFVTTSRVTLTVSTGNAVLLRAVSQVTID</sequence>
<dbReference type="AlphaFoldDB" id="A0A0M4TBE6"/>
<dbReference type="InterPro" id="IPR032710">
    <property type="entry name" value="NTF2-like_dom_sf"/>
</dbReference>
<evidence type="ECO:0008006" key="4">
    <source>
        <dbReference type="Google" id="ProtNLM"/>
    </source>
</evidence>
<dbReference type="Proteomes" id="UP000059847">
    <property type="component" value="Chromosome"/>
</dbReference>
<protein>
    <recommendedName>
        <fullName evidence="4">DUF4440 domain-containing protein</fullName>
    </recommendedName>
</protein>
<dbReference type="SUPFAM" id="SSF54427">
    <property type="entry name" value="NTF2-like"/>
    <property type="match status" value="1"/>
</dbReference>
<name>A0A0M4TBE6_9GAMM</name>
<keyword evidence="1" id="KW-0732">Signal</keyword>
<organism evidence="2 3">
    <name type="scientific">Psychrobacter urativorans</name>
    <dbReference type="NCBI Taxonomy" id="45610"/>
    <lineage>
        <taxon>Bacteria</taxon>
        <taxon>Pseudomonadati</taxon>
        <taxon>Pseudomonadota</taxon>
        <taxon>Gammaproteobacteria</taxon>
        <taxon>Moraxellales</taxon>
        <taxon>Moraxellaceae</taxon>
        <taxon>Psychrobacter</taxon>
    </lineage>
</organism>
<accession>A0A0M4TBE6</accession>
<dbReference type="OrthoDB" id="6660565at2"/>
<evidence type="ECO:0000256" key="1">
    <source>
        <dbReference type="SAM" id="SignalP"/>
    </source>
</evidence>
<feature type="signal peptide" evidence="1">
    <location>
        <begin position="1"/>
        <end position="23"/>
    </location>
</feature>
<feature type="chain" id="PRO_5005802377" description="DUF4440 domain-containing protein" evidence="1">
    <location>
        <begin position="24"/>
        <end position="164"/>
    </location>
</feature>
<proteinExistence type="predicted"/>
<keyword evidence="3" id="KW-1185">Reference proteome</keyword>
<evidence type="ECO:0000313" key="2">
    <source>
        <dbReference type="EMBL" id="ALF58982.1"/>
    </source>
</evidence>